<protein>
    <submittedName>
        <fullName evidence="3">Uncharacterized protein</fullName>
    </submittedName>
</protein>
<evidence type="ECO:0000256" key="1">
    <source>
        <dbReference type="SAM" id="SignalP"/>
    </source>
</evidence>
<dbReference type="AlphaFoldDB" id="A0A915NR57"/>
<evidence type="ECO:0000313" key="3">
    <source>
        <dbReference type="WBParaSite" id="scf7180000419524.g3862"/>
    </source>
</evidence>
<accession>A0A915NR57</accession>
<feature type="chain" id="PRO_5037655901" evidence="1">
    <location>
        <begin position="23"/>
        <end position="200"/>
    </location>
</feature>
<feature type="signal peptide" evidence="1">
    <location>
        <begin position="1"/>
        <end position="22"/>
    </location>
</feature>
<organism evidence="2 3">
    <name type="scientific">Meloidogyne floridensis</name>
    <dbReference type="NCBI Taxonomy" id="298350"/>
    <lineage>
        <taxon>Eukaryota</taxon>
        <taxon>Metazoa</taxon>
        <taxon>Ecdysozoa</taxon>
        <taxon>Nematoda</taxon>
        <taxon>Chromadorea</taxon>
        <taxon>Rhabditida</taxon>
        <taxon>Tylenchina</taxon>
        <taxon>Tylenchomorpha</taxon>
        <taxon>Tylenchoidea</taxon>
        <taxon>Meloidogynidae</taxon>
        <taxon>Meloidogyninae</taxon>
        <taxon>Meloidogyne</taxon>
    </lineage>
</organism>
<name>A0A915NR57_9BILA</name>
<sequence length="200" mass="23068">MLLLSILFQFGIAWLLLTDLNGMESDSDNTINEEIVKKRALHFLILNTKNEDRKNFNRGIDTKIFKQGDGKDKEGGNTYQIIHVFDRRDYLISDLHEAKFDLGFFDTWDTGALFIFHEAGIKNVFGINNTQLNAYQFKYAGKEFPINVPEIYSAQIGDNELFSPNRPIITNAMEGRQGQIHEEYERSLKIFSSVHNELVI</sequence>
<reference evidence="3" key="1">
    <citation type="submission" date="2022-11" db="UniProtKB">
        <authorList>
            <consortium name="WormBaseParasite"/>
        </authorList>
    </citation>
    <scope>IDENTIFICATION</scope>
</reference>
<dbReference type="Proteomes" id="UP000887560">
    <property type="component" value="Unplaced"/>
</dbReference>
<keyword evidence="1" id="KW-0732">Signal</keyword>
<dbReference type="WBParaSite" id="scf7180000419524.g3862">
    <property type="protein sequence ID" value="scf7180000419524.g3862"/>
    <property type="gene ID" value="scf7180000419524.g3862"/>
</dbReference>
<proteinExistence type="predicted"/>
<evidence type="ECO:0000313" key="2">
    <source>
        <dbReference type="Proteomes" id="UP000887560"/>
    </source>
</evidence>
<keyword evidence="2" id="KW-1185">Reference proteome</keyword>